<dbReference type="AlphaFoldDB" id="A0A398AL34"/>
<evidence type="ECO:0000313" key="3">
    <source>
        <dbReference type="EMBL" id="RID78439.1"/>
    </source>
</evidence>
<dbReference type="PANTHER" id="PTHR31286">
    <property type="entry name" value="GLYCINE-RICH CELL WALL STRUCTURAL PROTEIN 1.8-LIKE"/>
    <property type="match status" value="1"/>
</dbReference>
<feature type="compositionally biased region" description="Basic residues" evidence="1">
    <location>
        <begin position="297"/>
        <end position="309"/>
    </location>
</feature>
<organism evidence="3 4">
    <name type="scientific">Brassica campestris</name>
    <name type="common">Field mustard</name>
    <dbReference type="NCBI Taxonomy" id="3711"/>
    <lineage>
        <taxon>Eukaryota</taxon>
        <taxon>Viridiplantae</taxon>
        <taxon>Streptophyta</taxon>
        <taxon>Embryophyta</taxon>
        <taxon>Tracheophyta</taxon>
        <taxon>Spermatophyta</taxon>
        <taxon>Magnoliopsida</taxon>
        <taxon>eudicotyledons</taxon>
        <taxon>Gunneridae</taxon>
        <taxon>Pentapetalae</taxon>
        <taxon>rosids</taxon>
        <taxon>malvids</taxon>
        <taxon>Brassicales</taxon>
        <taxon>Brassicaceae</taxon>
        <taxon>Brassiceae</taxon>
        <taxon>Brassica</taxon>
    </lineage>
</organism>
<protein>
    <recommendedName>
        <fullName evidence="2">DUF4283 domain-containing protein</fullName>
    </recommendedName>
</protein>
<dbReference type="InterPro" id="IPR025558">
    <property type="entry name" value="DUF4283"/>
</dbReference>
<feature type="region of interest" description="Disordered" evidence="1">
    <location>
        <begin position="541"/>
        <end position="659"/>
    </location>
</feature>
<dbReference type="Pfam" id="PF14111">
    <property type="entry name" value="DUF4283"/>
    <property type="match status" value="1"/>
</dbReference>
<evidence type="ECO:0000313" key="4">
    <source>
        <dbReference type="Proteomes" id="UP000264353"/>
    </source>
</evidence>
<feature type="compositionally biased region" description="Basic and acidic residues" evidence="1">
    <location>
        <begin position="279"/>
        <end position="296"/>
    </location>
</feature>
<reference evidence="3 4" key="1">
    <citation type="submission" date="2018-06" db="EMBL/GenBank/DDBJ databases">
        <title>WGS assembly of Brassica rapa FPsc.</title>
        <authorList>
            <person name="Bowman J."/>
            <person name="Kohchi T."/>
            <person name="Yamato K."/>
            <person name="Jenkins J."/>
            <person name="Shu S."/>
            <person name="Ishizaki K."/>
            <person name="Yamaoka S."/>
            <person name="Nishihama R."/>
            <person name="Nakamura Y."/>
            <person name="Berger F."/>
            <person name="Adam C."/>
            <person name="Aki S."/>
            <person name="Althoff F."/>
            <person name="Araki T."/>
            <person name="Arteaga-Vazquez M."/>
            <person name="Balasubrmanian S."/>
            <person name="Bauer D."/>
            <person name="Boehm C."/>
            <person name="Briginshaw L."/>
            <person name="Caballero-Perez J."/>
            <person name="Catarino B."/>
            <person name="Chen F."/>
            <person name="Chiyoda S."/>
            <person name="Chovatia M."/>
            <person name="Davies K."/>
            <person name="Delmans M."/>
            <person name="Demura T."/>
            <person name="Dierschke T."/>
            <person name="Dolan L."/>
            <person name="Dorantes-Acosta A."/>
            <person name="Eklund D."/>
            <person name="Florent S."/>
            <person name="Flores-Sandoval E."/>
            <person name="Fujiyama A."/>
            <person name="Fukuzawa H."/>
            <person name="Galik B."/>
            <person name="Grimanelli D."/>
            <person name="Grimwood J."/>
            <person name="Grossniklaus U."/>
            <person name="Hamada T."/>
            <person name="Haseloff J."/>
            <person name="Hetherington A."/>
            <person name="Higo A."/>
            <person name="Hirakawa Y."/>
            <person name="Hundley H."/>
            <person name="Ikeda Y."/>
            <person name="Inoue K."/>
            <person name="Inoue S."/>
            <person name="Ishida S."/>
            <person name="Jia Q."/>
            <person name="Kakita M."/>
            <person name="Kanazawa T."/>
            <person name="Kawai Y."/>
            <person name="Kawashima T."/>
            <person name="Kennedy M."/>
            <person name="Kinose K."/>
            <person name="Kinoshita T."/>
            <person name="Kohara Y."/>
            <person name="Koide E."/>
            <person name="Komatsu K."/>
            <person name="Kopischke S."/>
            <person name="Kubo M."/>
            <person name="Kyozuka J."/>
            <person name="Lagercrantz U."/>
            <person name="Lin S."/>
            <person name="Lindquist E."/>
            <person name="Lipzen A."/>
            <person name="Lu C."/>
            <person name="Luna E."/>
            <person name="Martienssen R."/>
            <person name="Minamino N."/>
            <person name="Mizutani M."/>
            <person name="Mizutani M."/>
            <person name="Mochizuki N."/>
            <person name="Monte I."/>
            <person name="Mosher R."/>
            <person name="Nagasaki H."/>
            <person name="Nakagami H."/>
            <person name="Naramoto S."/>
            <person name="Nishitani K."/>
            <person name="Ohtani M."/>
            <person name="Okamoto T."/>
            <person name="Okumura M."/>
            <person name="Phillips J."/>
            <person name="Pollak B."/>
            <person name="Reinders A."/>
            <person name="Roevekamp M."/>
            <person name="Sano R."/>
            <person name="Sawa S."/>
            <person name="Schmid M."/>
            <person name="Shirakawa M."/>
            <person name="Solano R."/>
            <person name="Spunde A."/>
            <person name="Suetsugu N."/>
            <person name="Sugano S."/>
            <person name="Sugiyama A."/>
            <person name="Sun R."/>
            <person name="Suzuki Y."/>
            <person name="Takenaka M."/>
            <person name="Takezawa D."/>
            <person name="Tomogane H."/>
            <person name="Tsuzuki M."/>
            <person name="Ueda T."/>
            <person name="Umeda M."/>
            <person name="Ward J."/>
            <person name="Watanabe Y."/>
            <person name="Yazaki K."/>
            <person name="Yokoyama R."/>
            <person name="Yoshitake Y."/>
            <person name="Yotsui I."/>
            <person name="Zachgo S."/>
            <person name="Schmutz J."/>
        </authorList>
    </citation>
    <scope>NUCLEOTIDE SEQUENCE [LARGE SCALE GENOMIC DNA]</scope>
    <source>
        <strain evidence="4">cv. B-3</strain>
    </source>
</reference>
<feature type="region of interest" description="Disordered" evidence="1">
    <location>
        <begin position="279"/>
        <end position="373"/>
    </location>
</feature>
<feature type="domain" description="DUF4283" evidence="2">
    <location>
        <begin position="38"/>
        <end position="122"/>
    </location>
</feature>
<dbReference type="Proteomes" id="UP000264353">
    <property type="component" value="Chromosome A1"/>
</dbReference>
<dbReference type="EMBL" id="CM010628">
    <property type="protein sequence ID" value="RID78439.1"/>
    <property type="molecule type" value="Genomic_DNA"/>
</dbReference>
<feature type="region of interest" description="Disordered" evidence="1">
    <location>
        <begin position="216"/>
        <end position="258"/>
    </location>
</feature>
<feature type="compositionally biased region" description="Polar residues" evidence="1">
    <location>
        <begin position="625"/>
        <end position="634"/>
    </location>
</feature>
<accession>A0A398AL34</accession>
<name>A0A398AL34_BRACM</name>
<proteinExistence type="predicted"/>
<feature type="compositionally biased region" description="Basic and acidic residues" evidence="1">
    <location>
        <begin position="347"/>
        <end position="360"/>
    </location>
</feature>
<dbReference type="InterPro" id="IPR040256">
    <property type="entry name" value="At4g02000-like"/>
</dbReference>
<feature type="compositionally biased region" description="Basic and acidic residues" evidence="1">
    <location>
        <begin position="216"/>
        <end position="232"/>
    </location>
</feature>
<feature type="compositionally biased region" description="Polar residues" evidence="1">
    <location>
        <begin position="362"/>
        <end position="373"/>
    </location>
</feature>
<feature type="compositionally biased region" description="Basic residues" evidence="1">
    <location>
        <begin position="334"/>
        <end position="346"/>
    </location>
</feature>
<sequence>MQRRLSSSEKGKAVALEHVPAPRTARVKAVGPDIATLKQKHSLTLIGRVTNPSMQKVWSLIPFFTEHWKTDIPPVGADLGLGLFQFQFELESDLLTVLEKQPYHYARWMIILQRWEPTTSPEFPSMIPFWIKVQGIPIHLWSEQTIRNMGQDIGTFETAEITSTAIRMRVHVNGRLPLIKKSVIEYDNGDEVVATLQYERLERHCSQCNKLDHEEVNHHKDDISSQVPRKEAGQLNRANVDNRVPLHRDEGIRQSYGGEVRHLTDRTLSYGVSQNQPLCRDRVLRGRDSHRQEWQPKHLKRPPGHKHNSGRYDIGGREDSRNYSDHFSGDSHAHHSSKSRHYHPYRRREEERRPSLRDRSPTPQELSSASRINLQPSVRGISLPMCNDKVPQEAVESALGEIREALSNYAACSDPTESAARRERLRLAELNGNIEKNAIQNAKILRARQAATEDLLANGEKESSLRTPVSVRLGPLPADIAAREATNICSSTDAGSLERTHIKTRLGPVPVNLELSQDVGMVVSAERQSLEQTERVPAVERLGVLTTEGPKSSPLMRKRKLGRPPGSRKVMSSPALPQNAGSRKRKPQQDKPPTGRKKQNPEGEKSRRTVKQTKPRAINLRRGTTAGTPSSSDNIPIVNLIPPSARRRMDFRVPSKPVP</sequence>
<evidence type="ECO:0000256" key="1">
    <source>
        <dbReference type="SAM" id="MobiDB-lite"/>
    </source>
</evidence>
<evidence type="ECO:0000259" key="2">
    <source>
        <dbReference type="Pfam" id="PF14111"/>
    </source>
</evidence>
<feature type="compositionally biased region" description="Basic and acidic residues" evidence="1">
    <location>
        <begin position="314"/>
        <end position="333"/>
    </location>
</feature>
<gene>
    <name evidence="3" type="ORF">BRARA_A01272</name>
</gene>
<dbReference type="PANTHER" id="PTHR31286:SF163">
    <property type="entry name" value="ZINC KNUCKLE CX2CX4HX4C DOMAIN-CONTAINING PROTEIN"/>
    <property type="match status" value="1"/>
</dbReference>